<evidence type="ECO:0000256" key="3">
    <source>
        <dbReference type="PROSITE-ProRule" id="PRU00339"/>
    </source>
</evidence>
<keyword evidence="2 3" id="KW-0802">TPR repeat</keyword>
<organism evidence="4 5">
    <name type="scientific">Methanospirillum hungatei</name>
    <dbReference type="NCBI Taxonomy" id="2203"/>
    <lineage>
        <taxon>Archaea</taxon>
        <taxon>Methanobacteriati</taxon>
        <taxon>Methanobacteriota</taxon>
        <taxon>Stenosarchaea group</taxon>
        <taxon>Methanomicrobia</taxon>
        <taxon>Methanomicrobiales</taxon>
        <taxon>Methanospirillaceae</taxon>
        <taxon>Methanospirillum</taxon>
    </lineage>
</organism>
<evidence type="ECO:0000313" key="4">
    <source>
        <dbReference type="EMBL" id="QXO95871.1"/>
    </source>
</evidence>
<dbReference type="InterPro" id="IPR013105">
    <property type="entry name" value="TPR_2"/>
</dbReference>
<feature type="repeat" description="TPR" evidence="3">
    <location>
        <begin position="9"/>
        <end position="42"/>
    </location>
</feature>
<reference evidence="4 5" key="1">
    <citation type="submission" date="2021-06" db="EMBL/GenBank/DDBJ databases">
        <title>Complete genome sequence of the secondary alcohol utilizing methanogen Methanospirillum hungatei strain GP1.</title>
        <authorList>
            <person name="Day L.A."/>
            <person name="Costa K.C."/>
        </authorList>
    </citation>
    <scope>NUCLEOTIDE SEQUENCE [LARGE SCALE GENOMIC DNA]</scope>
    <source>
        <strain evidence="4 5">GP1</strain>
    </source>
</reference>
<evidence type="ECO:0000256" key="1">
    <source>
        <dbReference type="ARBA" id="ARBA00022737"/>
    </source>
</evidence>
<evidence type="ECO:0000256" key="2">
    <source>
        <dbReference type="ARBA" id="ARBA00022803"/>
    </source>
</evidence>
<dbReference type="OrthoDB" id="387299at2157"/>
<dbReference type="Pfam" id="PF07719">
    <property type="entry name" value="TPR_2"/>
    <property type="match status" value="1"/>
</dbReference>
<dbReference type="Proteomes" id="UP000694228">
    <property type="component" value="Chromosome"/>
</dbReference>
<dbReference type="SMART" id="SM00028">
    <property type="entry name" value="TPR"/>
    <property type="match status" value="1"/>
</dbReference>
<evidence type="ECO:0000313" key="5">
    <source>
        <dbReference type="Proteomes" id="UP000694228"/>
    </source>
</evidence>
<accession>A0A8F5VPK6</accession>
<dbReference type="PROSITE" id="PS50005">
    <property type="entry name" value="TPR"/>
    <property type="match status" value="1"/>
</dbReference>
<gene>
    <name evidence="4" type="ORF">KSK55_05630</name>
</gene>
<name>A0A8F5VPK6_METHU</name>
<dbReference type="InterPro" id="IPR019734">
    <property type="entry name" value="TPR_rpt"/>
</dbReference>
<dbReference type="EMBL" id="CP077107">
    <property type="protein sequence ID" value="QXO95871.1"/>
    <property type="molecule type" value="Genomic_DNA"/>
</dbReference>
<sequence length="384" mass="45185">MIINHSESSDIWEKKGKIHWDNKDYEIAERCFDKAIEINPHSPYSRYCKAALLWRRGKETEAVSRFEAIEKDIRQININGKNQGINPIHTHFPKHNPFQDIAKIIRPDNPTDEGLKNYIQDNKITIKNLLDEIRQPNSEKPIQYETIDYQKAYLLLYFPYYIENIYSELSILQKKGVLEGLQDHISVNIFGCGPAPEYLGMLTFVSQNLPKVKHLTTYFFDREYWNTTRNTCIEVYSPNYCKNNKLILENFSPKCENLIELLQNCDNYPQIQVADIHIFQHSFRELLHSKGEGIFVDFGIFFNNIKPGSILIFIENVYPKDIKLLEELAKYLSLNNKALIYRDSTIKWTFTQVFSKPKFLDTFFENINKTQFNTKYSSTVLMKV</sequence>
<protein>
    <submittedName>
        <fullName evidence="4">Tetratricopeptide repeat protein</fullName>
    </submittedName>
</protein>
<proteinExistence type="predicted"/>
<dbReference type="AlphaFoldDB" id="A0A8F5VPK6"/>
<keyword evidence="1" id="KW-0677">Repeat</keyword>